<dbReference type="Gene3D" id="3.80.30.20">
    <property type="entry name" value="tm_1862 like domain"/>
    <property type="match status" value="1"/>
</dbReference>
<dbReference type="Proteomes" id="UP000824260">
    <property type="component" value="Unassembled WGS sequence"/>
</dbReference>
<dbReference type="Pfam" id="PF19864">
    <property type="entry name" value="Radical_SAM_N2"/>
    <property type="match status" value="1"/>
</dbReference>
<name>A0A9D0ZMW5_9FIRM</name>
<reference evidence="2" key="2">
    <citation type="journal article" date="2021" name="PeerJ">
        <title>Extensive microbial diversity within the chicken gut microbiome revealed by metagenomics and culture.</title>
        <authorList>
            <person name="Gilroy R."/>
            <person name="Ravi A."/>
            <person name="Getino M."/>
            <person name="Pursley I."/>
            <person name="Horton D.L."/>
            <person name="Alikhan N.F."/>
            <person name="Baker D."/>
            <person name="Gharbi K."/>
            <person name="Hall N."/>
            <person name="Watson M."/>
            <person name="Adriaenssens E.M."/>
            <person name="Foster-Nyarko E."/>
            <person name="Jarju S."/>
            <person name="Secka A."/>
            <person name="Antonio M."/>
            <person name="Oren A."/>
            <person name="Chaudhuri R.R."/>
            <person name="La Ragione R."/>
            <person name="Hildebrand F."/>
            <person name="Pallen M.J."/>
        </authorList>
    </citation>
    <scope>NUCLEOTIDE SEQUENCE</scope>
    <source>
        <strain evidence="2">ChiSjej6B24-2974</strain>
    </source>
</reference>
<dbReference type="InterPro" id="IPR023862">
    <property type="entry name" value="CHP03960_rSAM"/>
</dbReference>
<dbReference type="Pfam" id="PF04055">
    <property type="entry name" value="Radical_SAM"/>
    <property type="match status" value="1"/>
</dbReference>
<evidence type="ECO:0000259" key="1">
    <source>
        <dbReference type="PROSITE" id="PS51918"/>
    </source>
</evidence>
<evidence type="ECO:0000313" key="2">
    <source>
        <dbReference type="EMBL" id="HIQ83147.1"/>
    </source>
</evidence>
<gene>
    <name evidence="2" type="ORF">IAA52_08590</name>
</gene>
<dbReference type="NCBIfam" id="TIGR03960">
    <property type="entry name" value="rSAM_fuse_unch"/>
    <property type="match status" value="1"/>
</dbReference>
<dbReference type="InterPro" id="IPR007197">
    <property type="entry name" value="rSAM"/>
</dbReference>
<dbReference type="PANTHER" id="PTHR42731:SF1">
    <property type="entry name" value="RADICAL SAM DOMAIN PROTEIN"/>
    <property type="match status" value="1"/>
</dbReference>
<dbReference type="GO" id="GO:0051536">
    <property type="term" value="F:iron-sulfur cluster binding"/>
    <property type="evidence" value="ECO:0007669"/>
    <property type="project" value="InterPro"/>
</dbReference>
<dbReference type="AlphaFoldDB" id="A0A9D0ZMW5"/>
<dbReference type="SFLD" id="SFLDG01082">
    <property type="entry name" value="B12-binding_domain_containing"/>
    <property type="match status" value="1"/>
</dbReference>
<dbReference type="InterPro" id="IPR006638">
    <property type="entry name" value="Elp3/MiaA/NifB-like_rSAM"/>
</dbReference>
<comment type="caution">
    <text evidence="2">The sequence shown here is derived from an EMBL/GenBank/DDBJ whole genome shotgun (WGS) entry which is preliminary data.</text>
</comment>
<dbReference type="SFLD" id="SFLDS00029">
    <property type="entry name" value="Radical_SAM"/>
    <property type="match status" value="1"/>
</dbReference>
<dbReference type="InterPro" id="IPR058240">
    <property type="entry name" value="rSAM_sf"/>
</dbReference>
<dbReference type="InterPro" id="IPR045784">
    <property type="entry name" value="Radical_SAM_N2"/>
</dbReference>
<dbReference type="SMART" id="SM00729">
    <property type="entry name" value="Elp3"/>
    <property type="match status" value="1"/>
</dbReference>
<feature type="domain" description="Radical SAM core" evidence="1">
    <location>
        <begin position="251"/>
        <end position="473"/>
    </location>
</feature>
<organism evidence="2 3">
    <name type="scientific">Candidatus Pullichristensenella stercorigallinarum</name>
    <dbReference type="NCBI Taxonomy" id="2840909"/>
    <lineage>
        <taxon>Bacteria</taxon>
        <taxon>Bacillati</taxon>
        <taxon>Bacillota</taxon>
        <taxon>Clostridia</taxon>
        <taxon>Candidatus Pullichristensenella</taxon>
    </lineage>
</organism>
<dbReference type="InterPro" id="IPR023404">
    <property type="entry name" value="rSAM_horseshoe"/>
</dbReference>
<dbReference type="SUPFAM" id="SSF102114">
    <property type="entry name" value="Radical SAM enzymes"/>
    <property type="match status" value="1"/>
</dbReference>
<dbReference type="EMBL" id="DVFZ01000085">
    <property type="protein sequence ID" value="HIQ83147.1"/>
    <property type="molecule type" value="Genomic_DNA"/>
</dbReference>
<proteinExistence type="predicted"/>
<sequence length="613" mass="69781">MSLSERIDALLERVEKPVRYMGGEFGCVMKDPESVDVRYAFLFPDTYEVGMSHLGMKILYHTINAREDAWCERVFSPWVDMAALMRAEHVPLFSLESRTPVREFDLLGITLQYEMSFTNILEALDLAGIPLRREERDSGPFVICGGPCAFNPEPLAPFVDFFVLGDGEVSTHQTIDAYRQWKASGLPRAEYLRMVAKIPGVYVPSLYDVAYNADGTIASIAPKEGSGAPEMVYKALVNDLTHADYPEKLIVPYGEVVHNRIMLEIFRGCTRGCRFCQAGMIYRPVRERSMDRLLELAEKLVRATGYDEISLMSLSSGDYSCLPELAREMVRRYAGRRVKISLPSQRIDNVLTDTLKETQKVRKTALTLAPEAGTQRLRDVINKGVTEEDLVRSVTDAFEQGWSAVKLYFMLGLPTETDEDVLGIAHLADVVRSCYLSLPKEKRAPGLRITVSASVFVPKNFTPFQWAAQLGNDEVVRRQQLLKRELSKIKGVDFKYHAMDLSYIEAVFARGDRRLADVLERAWRLGCRFDGWSDQFRYDLWKRAFVDCGLDPGFYATRERPEDEIFPWEHLDAGVSKEFLLREWKKAQSAERTQDCRKGCVGCGMRRYEGACR</sequence>
<dbReference type="PROSITE" id="PS51918">
    <property type="entry name" value="RADICAL_SAM"/>
    <property type="match status" value="1"/>
</dbReference>
<dbReference type="CDD" id="cd01335">
    <property type="entry name" value="Radical_SAM"/>
    <property type="match status" value="1"/>
</dbReference>
<reference evidence="2" key="1">
    <citation type="submission" date="2020-10" db="EMBL/GenBank/DDBJ databases">
        <authorList>
            <person name="Gilroy R."/>
        </authorList>
    </citation>
    <scope>NUCLEOTIDE SEQUENCE</scope>
    <source>
        <strain evidence="2">ChiSjej6B24-2974</strain>
    </source>
</reference>
<dbReference type="PANTHER" id="PTHR42731">
    <property type="entry name" value="SLL1084 PROTEIN"/>
    <property type="match status" value="1"/>
</dbReference>
<accession>A0A9D0ZMW5</accession>
<dbReference type="GO" id="GO:0003824">
    <property type="term" value="F:catalytic activity"/>
    <property type="evidence" value="ECO:0007669"/>
    <property type="project" value="InterPro"/>
</dbReference>
<evidence type="ECO:0000313" key="3">
    <source>
        <dbReference type="Proteomes" id="UP000824260"/>
    </source>
</evidence>
<protein>
    <submittedName>
        <fullName evidence="2">TIGR03960 family B12-binding radical SAM protein</fullName>
    </submittedName>
</protein>